<dbReference type="Pfam" id="PF13847">
    <property type="entry name" value="Methyltransf_31"/>
    <property type="match status" value="1"/>
</dbReference>
<dbReference type="Gene3D" id="3.40.50.150">
    <property type="entry name" value="Vaccinia Virus protein VP39"/>
    <property type="match status" value="1"/>
</dbReference>
<dbReference type="CDD" id="cd02440">
    <property type="entry name" value="AdoMet_MTases"/>
    <property type="match status" value="1"/>
</dbReference>
<keyword evidence="3" id="KW-1185">Reference proteome</keyword>
<dbReference type="RefSeq" id="WP_039678347.1">
    <property type="nucleotide sequence ID" value="NZ_JAWGXO010000010.1"/>
</dbReference>
<feature type="domain" description="Methyltransferase" evidence="1">
    <location>
        <begin position="36"/>
        <end position="162"/>
    </location>
</feature>
<reference evidence="2 3" key="1">
    <citation type="submission" date="2014-12" db="EMBL/GenBank/DDBJ databases">
        <title>Draft genome sequence of Terrisporobacter sp. 08-306576, isolated from the blood culture of a bacteremia patient.</title>
        <authorList>
            <person name="Lund L.C."/>
            <person name="Sydenham T.V."/>
            <person name="Hogh S.V."/>
            <person name="Skov M.N."/>
            <person name="Kemp M."/>
            <person name="Justesen U.S."/>
        </authorList>
    </citation>
    <scope>NUCLEOTIDE SEQUENCE [LARGE SCALE GENOMIC DNA]</scope>
    <source>
        <strain evidence="2 3">08-306576</strain>
    </source>
</reference>
<protein>
    <recommendedName>
        <fullName evidence="1">Methyltransferase domain-containing protein</fullName>
    </recommendedName>
</protein>
<dbReference type="STRING" id="1577792.QX51_02590"/>
<dbReference type="PANTHER" id="PTHR43861">
    <property type="entry name" value="TRANS-ACONITATE 2-METHYLTRANSFERASE-RELATED"/>
    <property type="match status" value="1"/>
</dbReference>
<dbReference type="AlphaFoldDB" id="A0A0B3W0F2"/>
<comment type="caution">
    <text evidence="2">The sequence shown here is derived from an EMBL/GenBank/DDBJ whole genome shotgun (WGS) entry which is preliminary data.</text>
</comment>
<dbReference type="InterPro" id="IPR029063">
    <property type="entry name" value="SAM-dependent_MTases_sf"/>
</dbReference>
<evidence type="ECO:0000313" key="2">
    <source>
        <dbReference type="EMBL" id="KHS58513.1"/>
    </source>
</evidence>
<dbReference type="Proteomes" id="UP000031189">
    <property type="component" value="Unassembled WGS sequence"/>
</dbReference>
<dbReference type="InterPro" id="IPR025714">
    <property type="entry name" value="Methyltranfer_dom"/>
</dbReference>
<sequence>MSQTDFFNSVANDWDNMIKVDERKINYLLDKLSIQQEDTILDVGTGTGVLIPFIYERVSKGLIRGVDISEGMINVARSKFNHLMNVYFDIVNVEKENLEDKYDKIILYSMYPHLENKTETISKLVKRNLKEDGMLMIAHSDSREFLNNLHGNADERIQESILMEINEQKNVFINAGLNVVEAFENNEMYYVIIKNN</sequence>
<gene>
    <name evidence="2" type="ORF">QX51_02590</name>
</gene>
<name>A0A0B3W0F2_9FIRM</name>
<dbReference type="OrthoDB" id="7365827at2"/>
<evidence type="ECO:0000313" key="3">
    <source>
        <dbReference type="Proteomes" id="UP000031189"/>
    </source>
</evidence>
<dbReference type="SUPFAM" id="SSF53335">
    <property type="entry name" value="S-adenosyl-L-methionine-dependent methyltransferases"/>
    <property type="match status" value="1"/>
</dbReference>
<dbReference type="EMBL" id="JWHR01000031">
    <property type="protein sequence ID" value="KHS58513.1"/>
    <property type="molecule type" value="Genomic_DNA"/>
</dbReference>
<accession>A0A0B3W0F2</accession>
<evidence type="ECO:0000259" key="1">
    <source>
        <dbReference type="Pfam" id="PF13847"/>
    </source>
</evidence>
<organism evidence="2 3">
    <name type="scientific">Terrisporobacter othiniensis</name>
    <dbReference type="NCBI Taxonomy" id="1577792"/>
    <lineage>
        <taxon>Bacteria</taxon>
        <taxon>Bacillati</taxon>
        <taxon>Bacillota</taxon>
        <taxon>Clostridia</taxon>
        <taxon>Peptostreptococcales</taxon>
        <taxon>Peptostreptococcaceae</taxon>
        <taxon>Terrisporobacter</taxon>
    </lineage>
</organism>
<proteinExistence type="predicted"/>